<dbReference type="EMBL" id="CP023434">
    <property type="protein sequence ID" value="AXY25569.1"/>
    <property type="molecule type" value="Genomic_DNA"/>
</dbReference>
<dbReference type="Pfam" id="PF01263">
    <property type="entry name" value="Aldose_epim"/>
    <property type="match status" value="1"/>
</dbReference>
<accession>A0A347WKG2</accession>
<dbReference type="InterPro" id="IPR011013">
    <property type="entry name" value="Gal_mutarotase_sf_dom"/>
</dbReference>
<evidence type="ECO:0000313" key="2">
    <source>
        <dbReference type="Proteomes" id="UP000263232"/>
    </source>
</evidence>
<dbReference type="SUPFAM" id="SSF74650">
    <property type="entry name" value="Galactose mutarotase-like"/>
    <property type="match status" value="1"/>
</dbReference>
<protein>
    <submittedName>
        <fullName evidence="1">Aldose epimerase</fullName>
    </submittedName>
</protein>
<sequence length="295" mass="33384">MVTIENEHLVVQIKLKGAEIASIQDKETGHEYIWQADPAYWNRHSPVLFPIVGSLKDGQMVFAGETYEMSRHGFARDMEFTLQNQTDVSASFYLKSSATTLEKYPFEFSFQINYILQGNTVTVSYEVLNPSSETALYYSVGAHPAFNVSQDEATEEFDRVSLEFIPEGPYSRLPLTEDGLINATASKYERMDKTYLTHDDFKDDALVYQVNQKTEMVLRDEPAGVTINVNPSHMEFVGIWSPYPKRAPFVCIEPWTGIADTTQASGEFAEKYSILQLAPNDLATHGYTMTFTKDV</sequence>
<dbReference type="InterPro" id="IPR037481">
    <property type="entry name" value="LacX"/>
</dbReference>
<proteinExistence type="predicted"/>
<keyword evidence="2" id="KW-1185">Reference proteome</keyword>
<dbReference type="GO" id="GO:0030246">
    <property type="term" value="F:carbohydrate binding"/>
    <property type="evidence" value="ECO:0007669"/>
    <property type="project" value="InterPro"/>
</dbReference>
<dbReference type="AlphaFoldDB" id="A0A347WKG2"/>
<name>A0A347WKG2_9LACT</name>
<dbReference type="GO" id="GO:0016853">
    <property type="term" value="F:isomerase activity"/>
    <property type="evidence" value="ECO:0007669"/>
    <property type="project" value="InterPro"/>
</dbReference>
<dbReference type="CDD" id="cd09024">
    <property type="entry name" value="Aldose_epim_lacX"/>
    <property type="match status" value="1"/>
</dbReference>
<dbReference type="Gene3D" id="2.70.98.10">
    <property type="match status" value="1"/>
</dbReference>
<dbReference type="GO" id="GO:0005975">
    <property type="term" value="P:carbohydrate metabolic process"/>
    <property type="evidence" value="ECO:0007669"/>
    <property type="project" value="InterPro"/>
</dbReference>
<evidence type="ECO:0000313" key="1">
    <source>
        <dbReference type="EMBL" id="AXY25569.1"/>
    </source>
</evidence>
<dbReference type="KEGG" id="abae:CL176_05935"/>
<reference evidence="1 2" key="1">
    <citation type="submission" date="2017-09" db="EMBL/GenBank/DDBJ databases">
        <title>Complete genome sequence of Oxytococcus suis strain ZY16052.</title>
        <authorList>
            <person name="Li F."/>
        </authorList>
    </citation>
    <scope>NUCLEOTIDE SEQUENCE [LARGE SCALE GENOMIC DNA]</scope>
    <source>
        <strain evidence="1 2">ZY16052</strain>
    </source>
</reference>
<dbReference type="InterPro" id="IPR014718">
    <property type="entry name" value="GH-type_carb-bd"/>
</dbReference>
<dbReference type="RefSeq" id="WP_118990471.1">
    <property type="nucleotide sequence ID" value="NZ_CP023434.1"/>
</dbReference>
<organism evidence="1 2">
    <name type="scientific">Suicoccus acidiformans</name>
    <dbReference type="NCBI Taxonomy" id="2036206"/>
    <lineage>
        <taxon>Bacteria</taxon>
        <taxon>Bacillati</taxon>
        <taxon>Bacillota</taxon>
        <taxon>Bacilli</taxon>
        <taxon>Lactobacillales</taxon>
        <taxon>Aerococcaceae</taxon>
        <taxon>Suicoccus</taxon>
    </lineage>
</organism>
<gene>
    <name evidence="1" type="ORF">CL176_05935</name>
</gene>
<dbReference type="Proteomes" id="UP000263232">
    <property type="component" value="Chromosome"/>
</dbReference>
<dbReference type="PANTHER" id="PTHR11122:SF13">
    <property type="entry name" value="GLUCOSE-6-PHOSPHATE 1-EPIMERASE"/>
    <property type="match status" value="1"/>
</dbReference>
<dbReference type="PANTHER" id="PTHR11122">
    <property type="entry name" value="APOSPORY-ASSOCIATED PROTEIN C-RELATED"/>
    <property type="match status" value="1"/>
</dbReference>
<dbReference type="OrthoDB" id="9795355at2"/>
<dbReference type="InterPro" id="IPR008183">
    <property type="entry name" value="Aldose_1/G6P_1-epimerase"/>
</dbReference>